<gene>
    <name evidence="1" type="ORF">OM075_22915</name>
</gene>
<sequence>MKYKWINNQNNSNLILFFNGWGCDEHQVKHLKAGQQNVLMIYDYTCLHLDEKVLNEINNYPEVSIIAWSFGVWMAQYISKNCDLNINKAIAINGTLQPVHDKFGISKSIVQGTYEHLSERNLMKFQRRMVGGNEAWKQFEANKPQRTFENQKEELGAVIQHFDLMVDESSIYNKAIIGTTDLIFTCDNQKSYWKDKAEMKEINSPHFCFYRWNAWSEILI</sequence>
<evidence type="ECO:0000313" key="1">
    <source>
        <dbReference type="EMBL" id="MCW3789332.1"/>
    </source>
</evidence>
<reference evidence="1" key="1">
    <citation type="submission" date="2022-10" db="EMBL/GenBank/DDBJ databases">
        <authorList>
            <person name="Yu W.X."/>
        </authorList>
    </citation>
    <scope>NUCLEOTIDE SEQUENCE</scope>
    <source>
        <strain evidence="1">AAT</strain>
    </source>
</reference>
<name>A0AAE3SHJ4_9BACT</name>
<comment type="caution">
    <text evidence="1">The sequence shown here is derived from an EMBL/GenBank/DDBJ whole genome shotgun (WGS) entry which is preliminary data.</text>
</comment>
<organism evidence="1 2">
    <name type="scientific">Plebeiibacterium sediminum</name>
    <dbReference type="NCBI Taxonomy" id="2992112"/>
    <lineage>
        <taxon>Bacteria</taxon>
        <taxon>Pseudomonadati</taxon>
        <taxon>Bacteroidota</taxon>
        <taxon>Bacteroidia</taxon>
        <taxon>Marinilabiliales</taxon>
        <taxon>Marinilabiliaceae</taxon>
        <taxon>Plebeiibacterium</taxon>
    </lineage>
</organism>
<keyword evidence="2" id="KW-1185">Reference proteome</keyword>
<dbReference type="EMBL" id="JAPDPJ010000100">
    <property type="protein sequence ID" value="MCW3789332.1"/>
    <property type="molecule type" value="Genomic_DNA"/>
</dbReference>
<dbReference type="RefSeq" id="WP_301192887.1">
    <property type="nucleotide sequence ID" value="NZ_JAPDPJ010000100.1"/>
</dbReference>
<dbReference type="Proteomes" id="UP001209229">
    <property type="component" value="Unassembled WGS sequence"/>
</dbReference>
<protein>
    <submittedName>
        <fullName evidence="1">DUF452 family protein</fullName>
    </submittedName>
</protein>
<dbReference type="AlphaFoldDB" id="A0AAE3SHJ4"/>
<accession>A0AAE3SHJ4</accession>
<dbReference type="SUPFAM" id="SSF53474">
    <property type="entry name" value="alpha/beta-Hydrolases"/>
    <property type="match status" value="1"/>
</dbReference>
<dbReference type="Pfam" id="PF04301">
    <property type="entry name" value="BioG"/>
    <property type="match status" value="1"/>
</dbReference>
<evidence type="ECO:0000313" key="2">
    <source>
        <dbReference type="Proteomes" id="UP001209229"/>
    </source>
</evidence>
<proteinExistence type="predicted"/>
<dbReference type="InterPro" id="IPR029058">
    <property type="entry name" value="AB_hydrolase_fold"/>
</dbReference>
<dbReference type="InterPro" id="IPR007398">
    <property type="entry name" value="BioG"/>
</dbReference>